<dbReference type="InterPro" id="IPR001867">
    <property type="entry name" value="OmpR/PhoB-type_DNA-bd"/>
</dbReference>
<dbReference type="SMART" id="SM00448">
    <property type="entry name" value="REC"/>
    <property type="match status" value="1"/>
</dbReference>
<evidence type="ECO:0000256" key="2">
    <source>
        <dbReference type="ARBA" id="ARBA00023015"/>
    </source>
</evidence>
<accession>A0A6S6R732</accession>
<keyword evidence="7" id="KW-1185">Reference proteome</keyword>
<dbReference type="GO" id="GO:0000976">
    <property type="term" value="F:transcription cis-regulatory region binding"/>
    <property type="evidence" value="ECO:0007669"/>
    <property type="project" value="TreeGrafter"/>
</dbReference>
<dbReference type="Gene3D" id="1.10.10.10">
    <property type="entry name" value="Winged helix-like DNA-binding domain superfamily/Winged helix DNA-binding domain"/>
    <property type="match status" value="1"/>
</dbReference>
<dbReference type="GO" id="GO:0032993">
    <property type="term" value="C:protein-DNA complex"/>
    <property type="evidence" value="ECO:0007669"/>
    <property type="project" value="TreeGrafter"/>
</dbReference>
<dbReference type="InterPro" id="IPR016032">
    <property type="entry name" value="Sig_transdc_resp-reg_C-effctor"/>
</dbReference>
<dbReference type="Gene3D" id="3.40.50.2300">
    <property type="match status" value="1"/>
</dbReference>
<evidence type="ECO:0000256" key="3">
    <source>
        <dbReference type="ARBA" id="ARBA00023125"/>
    </source>
</evidence>
<keyword evidence="2" id="KW-0805">Transcription regulation</keyword>
<evidence type="ECO:0000313" key="6">
    <source>
        <dbReference type="EMBL" id="BCJ95310.1"/>
    </source>
</evidence>
<dbReference type="Pfam" id="PF00486">
    <property type="entry name" value="Trans_reg_C"/>
    <property type="match status" value="1"/>
</dbReference>
<dbReference type="PROSITE" id="PS50110">
    <property type="entry name" value="RESPONSE_REGULATORY"/>
    <property type="match status" value="1"/>
</dbReference>
<gene>
    <name evidence="6" type="ORF">acsn021_28790</name>
</gene>
<evidence type="ECO:0000313" key="7">
    <source>
        <dbReference type="Proteomes" id="UP000515561"/>
    </source>
</evidence>
<comment type="function">
    <text evidence="5">May play the central regulatory role in sporulation. It may be an element of the effector pathway responsible for the activation of sporulation genes in response to nutritional stress. Spo0A may act in concert with spo0H (a sigma factor) to control the expression of some genes that are critical to the sporulation process.</text>
</comment>
<evidence type="ECO:0000256" key="5">
    <source>
        <dbReference type="ARBA" id="ARBA00024867"/>
    </source>
</evidence>
<dbReference type="PROSITE" id="PS51755">
    <property type="entry name" value="OMPR_PHOB"/>
    <property type="match status" value="1"/>
</dbReference>
<keyword evidence="3 6" id="KW-0238">DNA-binding</keyword>
<dbReference type="SUPFAM" id="SSF52172">
    <property type="entry name" value="CheY-like"/>
    <property type="match status" value="1"/>
</dbReference>
<dbReference type="GO" id="GO:0005829">
    <property type="term" value="C:cytosol"/>
    <property type="evidence" value="ECO:0007669"/>
    <property type="project" value="TreeGrafter"/>
</dbReference>
<evidence type="ECO:0000256" key="4">
    <source>
        <dbReference type="ARBA" id="ARBA00023163"/>
    </source>
</evidence>
<dbReference type="GO" id="GO:0000156">
    <property type="term" value="F:phosphorelay response regulator activity"/>
    <property type="evidence" value="ECO:0007669"/>
    <property type="project" value="TreeGrafter"/>
</dbReference>
<dbReference type="Proteomes" id="UP000515561">
    <property type="component" value="Chromosome"/>
</dbReference>
<evidence type="ECO:0000256" key="1">
    <source>
        <dbReference type="ARBA" id="ARBA00018672"/>
    </source>
</evidence>
<keyword evidence="4" id="KW-0804">Transcription</keyword>
<dbReference type="GO" id="GO:0006355">
    <property type="term" value="P:regulation of DNA-templated transcription"/>
    <property type="evidence" value="ECO:0007669"/>
    <property type="project" value="InterPro"/>
</dbReference>
<reference evidence="6 7" key="1">
    <citation type="journal article" date="2016" name="Int. J. Syst. Evol. Microbiol.">
        <title>Descriptions of Anaerotaenia torta gen. nov., sp. nov. and Anaerocolumna cellulosilytica gen. nov., sp. nov. isolated from a methanogenic reactor of cattle waste.</title>
        <authorList>
            <person name="Uek A."/>
            <person name="Ohtaki Y."/>
            <person name="Kaku N."/>
            <person name="Ueki K."/>
        </authorList>
    </citation>
    <scope>NUCLEOTIDE SEQUENCE [LARGE SCALE GENOMIC DNA]</scope>
    <source>
        <strain evidence="6 7">SN021</strain>
    </source>
</reference>
<dbReference type="SMART" id="SM00862">
    <property type="entry name" value="Trans_reg_C"/>
    <property type="match status" value="1"/>
</dbReference>
<name>A0A6S6R732_9FIRM</name>
<dbReference type="InterPro" id="IPR011006">
    <property type="entry name" value="CheY-like_superfamily"/>
</dbReference>
<dbReference type="PANTHER" id="PTHR48111">
    <property type="entry name" value="REGULATOR OF RPOS"/>
    <property type="match status" value="1"/>
</dbReference>
<proteinExistence type="predicted"/>
<dbReference type="AlphaFoldDB" id="A0A6S6R732"/>
<protein>
    <recommendedName>
        <fullName evidence="1">Stage 0 sporulation protein A homolog</fullName>
    </recommendedName>
</protein>
<dbReference type="InterPro" id="IPR039420">
    <property type="entry name" value="WalR-like"/>
</dbReference>
<dbReference type="PANTHER" id="PTHR48111:SF43">
    <property type="entry name" value="STAGE 0 SPORULATION PROTEIN A HOMOLOG"/>
    <property type="match status" value="1"/>
</dbReference>
<dbReference type="InterPro" id="IPR036388">
    <property type="entry name" value="WH-like_DNA-bd_sf"/>
</dbReference>
<dbReference type="InterPro" id="IPR001789">
    <property type="entry name" value="Sig_transdc_resp-reg_receiver"/>
</dbReference>
<dbReference type="EMBL" id="AP023367">
    <property type="protein sequence ID" value="BCJ95310.1"/>
    <property type="molecule type" value="Genomic_DNA"/>
</dbReference>
<dbReference type="SUPFAM" id="SSF46894">
    <property type="entry name" value="C-terminal effector domain of the bipartite response regulators"/>
    <property type="match status" value="1"/>
</dbReference>
<dbReference type="Pfam" id="PF00072">
    <property type="entry name" value="Response_reg"/>
    <property type="match status" value="1"/>
</dbReference>
<sequence length="229" mass="26836">MIYKILIVEDDLTIASLVNENLKKWGFASDYVRDFNQVMAEFTKMQPHLVLLDISLPFFNGFYWCSEIRKLSKVPIIFLSSHTENLDIVMAMNMGGDDYITKPFSMDVVIVKLQAILRRTYTYYMENQNLEAGGMILNISDTTLTFENTNIELTKNEYKIIKLLMERKNTVVSREDIMTYLWDSDSFIDDNTLTVNINRLRKKLEEHGIRDIIQTKKGMGYLLHDERVF</sequence>
<dbReference type="CDD" id="cd00383">
    <property type="entry name" value="trans_reg_C"/>
    <property type="match status" value="1"/>
</dbReference>
<dbReference type="KEGG" id="acel:acsn021_28790"/>
<organism evidence="6 7">
    <name type="scientific">Anaerocolumna cellulosilytica</name>
    <dbReference type="NCBI Taxonomy" id="433286"/>
    <lineage>
        <taxon>Bacteria</taxon>
        <taxon>Bacillati</taxon>
        <taxon>Bacillota</taxon>
        <taxon>Clostridia</taxon>
        <taxon>Lachnospirales</taxon>
        <taxon>Lachnospiraceae</taxon>
        <taxon>Anaerocolumna</taxon>
    </lineage>
</organism>
<dbReference type="CDD" id="cd18159">
    <property type="entry name" value="REC_OmpR_NsrR-like"/>
    <property type="match status" value="1"/>
</dbReference>